<feature type="compositionally biased region" description="Polar residues" evidence="1">
    <location>
        <begin position="92"/>
        <end position="101"/>
    </location>
</feature>
<reference evidence="2 3" key="1">
    <citation type="submission" date="2014-03" db="EMBL/GenBank/DDBJ databases">
        <title>Genomics of Bifidobacteria.</title>
        <authorList>
            <person name="Ventura M."/>
            <person name="Milani C."/>
            <person name="Lugli G.A."/>
        </authorList>
    </citation>
    <scope>NUCLEOTIDE SEQUENCE [LARGE SCALE GENOMIC DNA]</scope>
    <source>
        <strain evidence="2 3">DSM 23973</strain>
    </source>
</reference>
<dbReference type="STRING" id="1437609.BCAL_0966"/>
<organism evidence="2 3">
    <name type="scientific">Bifidobacterium callitrichos DSM 23973</name>
    <dbReference type="NCBI Taxonomy" id="1437609"/>
    <lineage>
        <taxon>Bacteria</taxon>
        <taxon>Bacillati</taxon>
        <taxon>Actinomycetota</taxon>
        <taxon>Actinomycetes</taxon>
        <taxon>Bifidobacteriales</taxon>
        <taxon>Bifidobacteriaceae</taxon>
        <taxon>Bifidobacterium</taxon>
    </lineage>
</organism>
<evidence type="ECO:0000256" key="1">
    <source>
        <dbReference type="SAM" id="MobiDB-lite"/>
    </source>
</evidence>
<protein>
    <recommendedName>
        <fullName evidence="4">DUF559 domain-containing protein</fullName>
    </recommendedName>
</protein>
<dbReference type="Proteomes" id="UP000029072">
    <property type="component" value="Unassembled WGS sequence"/>
</dbReference>
<dbReference type="SUPFAM" id="SSF52980">
    <property type="entry name" value="Restriction endonuclease-like"/>
    <property type="match status" value="1"/>
</dbReference>
<dbReference type="AlphaFoldDB" id="A0A087A7F4"/>
<comment type="caution">
    <text evidence="2">The sequence shown here is derived from an EMBL/GenBank/DDBJ whole genome shotgun (WGS) entry which is preliminary data.</text>
</comment>
<gene>
    <name evidence="2" type="ORF">BCAL_0966</name>
</gene>
<feature type="region of interest" description="Disordered" evidence="1">
    <location>
        <begin position="79"/>
        <end position="101"/>
    </location>
</feature>
<dbReference type="EMBL" id="JGYS01000007">
    <property type="protein sequence ID" value="KFI54704.1"/>
    <property type="molecule type" value="Genomic_DNA"/>
</dbReference>
<evidence type="ECO:0000313" key="3">
    <source>
        <dbReference type="Proteomes" id="UP000029072"/>
    </source>
</evidence>
<dbReference type="OrthoDB" id="3173471at2"/>
<dbReference type="RefSeq" id="WP_152600320.1">
    <property type="nucleotide sequence ID" value="NZ_JDUV01000005.1"/>
</dbReference>
<sequence>MNTMNSAITMNANVSTNTSATLPMGESLKQRKRSMIDLCTNTAKLLGQPLLFGLTTSLVLQEVPLPACDLDMTALHTVSSSPDKRIRKKAPSAQTQTQVRTQPHVWKQLNNERILRINKHVFAIDLFSTWAQMADHVDLMQLVILGDSIINAAEQQQPVSMRGNGTALRDKLISMTLGLSPFRGKRLCTLAAPLLMPNAASPKESEIRLRLLQHDVPLPRTNYVVPNATFKSGSAMTLDLAWPEFRVAVEYDGDQHRTDKTQWYRDQQKRDWLQNHGWRIFVANAATLADEASHEEFAWRLSRNLIANGARFTFLLTPRPLNKVAKRLARGQVKRDPTKA</sequence>
<proteinExistence type="predicted"/>
<dbReference type="Gene3D" id="3.40.960.10">
    <property type="entry name" value="VSR Endonuclease"/>
    <property type="match status" value="1"/>
</dbReference>
<dbReference type="InterPro" id="IPR011335">
    <property type="entry name" value="Restrct_endonuc-II-like"/>
</dbReference>
<evidence type="ECO:0000313" key="2">
    <source>
        <dbReference type="EMBL" id="KFI54704.1"/>
    </source>
</evidence>
<evidence type="ECO:0008006" key="4">
    <source>
        <dbReference type="Google" id="ProtNLM"/>
    </source>
</evidence>
<name>A0A087A7F4_9BIFI</name>
<dbReference type="eggNOG" id="COG2852">
    <property type="taxonomic scope" value="Bacteria"/>
</dbReference>
<accession>A0A087A7F4</accession>